<organism evidence="2 3">
    <name type="scientific">Paenibacillus dendritiformis C454</name>
    <dbReference type="NCBI Taxonomy" id="1131935"/>
    <lineage>
        <taxon>Bacteria</taxon>
        <taxon>Bacillati</taxon>
        <taxon>Bacillota</taxon>
        <taxon>Bacilli</taxon>
        <taxon>Bacillales</taxon>
        <taxon>Paenibacillaceae</taxon>
        <taxon>Paenibacillus</taxon>
    </lineage>
</organism>
<feature type="region of interest" description="Disordered" evidence="1">
    <location>
        <begin position="166"/>
        <end position="185"/>
    </location>
</feature>
<dbReference type="OrthoDB" id="2666886at2"/>
<protein>
    <submittedName>
        <fullName evidence="2">Uncharacterized protein</fullName>
    </submittedName>
</protein>
<comment type="caution">
    <text evidence="2">The sequence shown here is derived from an EMBL/GenBank/DDBJ whole genome shotgun (WGS) entry which is preliminary data.</text>
</comment>
<accession>H3SCP0</accession>
<gene>
    <name evidence="2" type="ORF">PDENDC454_06415</name>
</gene>
<proteinExistence type="predicted"/>
<name>H3SCP0_9BACL</name>
<evidence type="ECO:0000313" key="2">
    <source>
        <dbReference type="EMBL" id="EHQ63143.1"/>
    </source>
</evidence>
<evidence type="ECO:0000313" key="3">
    <source>
        <dbReference type="Proteomes" id="UP000003900"/>
    </source>
</evidence>
<sequence length="185" mass="20460">MRSRTVFQKPATKVFEMPGEARMQLGEDGVLFEKGTVRLHLDGGNITLNASEDLLVVAGSQIEAGSGSEQGILESFRIRAEQQIVLQTNRDQYVVLNGNRVGIQSAHVDFQKVEVDFMELLTENELEELYLDTLAQGEIMKQEIELSLQLKAAVQLTDSQRADIRSKVAEEAKNDPGLADKRGTG</sequence>
<dbReference type="STRING" id="1131935.PDENDC454_06415"/>
<reference evidence="2 3" key="1">
    <citation type="journal article" date="2012" name="J. Bacteriol.">
        <title>Genome Sequence of the Pattern-Forming Social Bacterium Paenibacillus dendritiformis C454 Chiral Morphotype.</title>
        <authorList>
            <person name="Sirota-Madi A."/>
            <person name="Olender T."/>
            <person name="Helman Y."/>
            <person name="Brainis I."/>
            <person name="Finkelshtein A."/>
            <person name="Roth D."/>
            <person name="Hagai E."/>
            <person name="Leshkowitz D."/>
            <person name="Brodsky L."/>
            <person name="Galatenko V."/>
            <person name="Nikolaev V."/>
            <person name="Gutnick D.L."/>
            <person name="Lancet D."/>
            <person name="Ben-Jacob E."/>
        </authorList>
    </citation>
    <scope>NUCLEOTIDE SEQUENCE [LARGE SCALE GENOMIC DNA]</scope>
    <source>
        <strain evidence="2 3">C454</strain>
    </source>
</reference>
<keyword evidence="3" id="KW-1185">Reference proteome</keyword>
<evidence type="ECO:0000256" key="1">
    <source>
        <dbReference type="SAM" id="MobiDB-lite"/>
    </source>
</evidence>
<dbReference type="EMBL" id="AHKH01000011">
    <property type="protein sequence ID" value="EHQ63143.1"/>
    <property type="molecule type" value="Genomic_DNA"/>
</dbReference>
<dbReference type="RefSeq" id="WP_006675792.1">
    <property type="nucleotide sequence ID" value="NZ_AHKH01000011.1"/>
</dbReference>
<dbReference type="PATRIC" id="fig|1131935.3.peg.1291"/>
<dbReference type="Proteomes" id="UP000003900">
    <property type="component" value="Unassembled WGS sequence"/>
</dbReference>
<dbReference type="AlphaFoldDB" id="H3SCP0"/>